<evidence type="ECO:0000313" key="1">
    <source>
        <dbReference type="EMBL" id="RDW71820.1"/>
    </source>
</evidence>
<reference evidence="1 2" key="1">
    <citation type="journal article" date="2018" name="IMA Fungus">
        <title>IMA Genome-F 9: Draft genome sequence of Annulohypoxylon stygium, Aspergillus mulundensis, Berkeleyomyces basicola (syn. Thielaviopsis basicola), Ceratocystis smalleyi, two Cercospora beticola strains, Coleophoma cylindrospora, Fusarium fracticaudum, Phialophora cf. hyalina, and Morchella septimelata.</title>
        <authorList>
            <person name="Wingfield B.D."/>
            <person name="Bills G.F."/>
            <person name="Dong Y."/>
            <person name="Huang W."/>
            <person name="Nel W.J."/>
            <person name="Swalarsk-Parry B.S."/>
            <person name="Vaghefi N."/>
            <person name="Wilken P.M."/>
            <person name="An Z."/>
            <person name="de Beer Z.W."/>
            <person name="De Vos L."/>
            <person name="Chen L."/>
            <person name="Duong T.A."/>
            <person name="Gao Y."/>
            <person name="Hammerbacher A."/>
            <person name="Kikkert J.R."/>
            <person name="Li Y."/>
            <person name="Li H."/>
            <person name="Li K."/>
            <person name="Li Q."/>
            <person name="Liu X."/>
            <person name="Ma X."/>
            <person name="Naidoo K."/>
            <person name="Pethybridge S.J."/>
            <person name="Sun J."/>
            <person name="Steenkamp E.T."/>
            <person name="van der Nest M.A."/>
            <person name="van Wyk S."/>
            <person name="Wingfield M.J."/>
            <person name="Xiong C."/>
            <person name="Yue Q."/>
            <person name="Zhang X."/>
        </authorList>
    </citation>
    <scope>NUCLEOTIDE SEQUENCE [LARGE SCALE GENOMIC DNA]</scope>
    <source>
        <strain evidence="1 2">BP5796</strain>
    </source>
</reference>
<comment type="caution">
    <text evidence="1">The sequence shown here is derived from an EMBL/GenBank/DDBJ whole genome shotgun (WGS) entry which is preliminary data.</text>
</comment>
<organism evidence="1 2">
    <name type="scientific">Coleophoma crateriformis</name>
    <dbReference type="NCBI Taxonomy" id="565419"/>
    <lineage>
        <taxon>Eukaryota</taxon>
        <taxon>Fungi</taxon>
        <taxon>Dikarya</taxon>
        <taxon>Ascomycota</taxon>
        <taxon>Pezizomycotina</taxon>
        <taxon>Leotiomycetes</taxon>
        <taxon>Helotiales</taxon>
        <taxon>Dermateaceae</taxon>
        <taxon>Coleophoma</taxon>
    </lineage>
</organism>
<dbReference type="OrthoDB" id="10450858at2759"/>
<dbReference type="Proteomes" id="UP000256328">
    <property type="component" value="Unassembled WGS sequence"/>
</dbReference>
<sequence length="200" mass="22901">MAPLVKAEPKDKPMSRIHVQSWKKAEVFGGIRKEDKHIKPRIILKMDNYYAKAAAFRELVEDERTTGLWSSKHAIYSWIQHPDAMTANYDMTTYSSYCKKYHAIYLEQREEGTTIAAQDGTAVSQSSHNEGEESNEKRYIIRIEGQKSPGYKILHKGAVVAVIPGKTKWRISSRIEDQDSFELLRVGLGRVDLFVRLSVL</sequence>
<evidence type="ECO:0000313" key="2">
    <source>
        <dbReference type="Proteomes" id="UP000256328"/>
    </source>
</evidence>
<keyword evidence="2" id="KW-1185">Reference proteome</keyword>
<proteinExistence type="predicted"/>
<gene>
    <name evidence="1" type="ORF">BP5796_07854</name>
</gene>
<dbReference type="AlphaFoldDB" id="A0A3D8RCX1"/>
<dbReference type="EMBL" id="PDLN01000011">
    <property type="protein sequence ID" value="RDW71820.1"/>
    <property type="molecule type" value="Genomic_DNA"/>
</dbReference>
<accession>A0A3D8RCX1</accession>
<name>A0A3D8RCX1_9HELO</name>
<protein>
    <submittedName>
        <fullName evidence="1">Uncharacterized protein</fullName>
    </submittedName>
</protein>